<dbReference type="EMBL" id="CAJVPV010026950">
    <property type="protein sequence ID" value="CAG8732912.1"/>
    <property type="molecule type" value="Genomic_DNA"/>
</dbReference>
<gene>
    <name evidence="1" type="ORF">AMORRO_LOCUS14160</name>
</gene>
<feature type="non-terminal residue" evidence="1">
    <location>
        <position position="129"/>
    </location>
</feature>
<evidence type="ECO:0000313" key="2">
    <source>
        <dbReference type="Proteomes" id="UP000789342"/>
    </source>
</evidence>
<comment type="caution">
    <text evidence="1">The sequence shown here is derived from an EMBL/GenBank/DDBJ whole genome shotgun (WGS) entry which is preliminary data.</text>
</comment>
<reference evidence="1" key="1">
    <citation type="submission" date="2021-06" db="EMBL/GenBank/DDBJ databases">
        <authorList>
            <person name="Kallberg Y."/>
            <person name="Tangrot J."/>
            <person name="Rosling A."/>
        </authorList>
    </citation>
    <scope>NUCLEOTIDE SEQUENCE</scope>
    <source>
        <strain evidence="1">CL551</strain>
    </source>
</reference>
<dbReference type="AlphaFoldDB" id="A0A9N9NGS9"/>
<keyword evidence="2" id="KW-1185">Reference proteome</keyword>
<protein>
    <submittedName>
        <fullName evidence="1">18161_t:CDS:1</fullName>
    </submittedName>
</protein>
<organism evidence="1 2">
    <name type="scientific">Acaulospora morrowiae</name>
    <dbReference type="NCBI Taxonomy" id="94023"/>
    <lineage>
        <taxon>Eukaryota</taxon>
        <taxon>Fungi</taxon>
        <taxon>Fungi incertae sedis</taxon>
        <taxon>Mucoromycota</taxon>
        <taxon>Glomeromycotina</taxon>
        <taxon>Glomeromycetes</taxon>
        <taxon>Diversisporales</taxon>
        <taxon>Acaulosporaceae</taxon>
        <taxon>Acaulospora</taxon>
    </lineage>
</organism>
<dbReference type="OrthoDB" id="2333662at2759"/>
<feature type="non-terminal residue" evidence="1">
    <location>
        <position position="1"/>
    </location>
</feature>
<dbReference type="Proteomes" id="UP000789342">
    <property type="component" value="Unassembled WGS sequence"/>
</dbReference>
<name>A0A9N9NGS9_9GLOM</name>
<accession>A0A9N9NGS9</accession>
<sequence>KSLETGKKVLIYKLAFEKGSIHVSNFGASADADNKNFQLLVDAGVNTLFFGDSDKDDIIDIKLVSMAGIGLGGGLTLQAGACNNVDQDVSVDPGSVAFKVAVISVKLGKETGLSMPFGEVLIDFVNVMD</sequence>
<proteinExistence type="predicted"/>
<evidence type="ECO:0000313" key="1">
    <source>
        <dbReference type="EMBL" id="CAG8732912.1"/>
    </source>
</evidence>